<organism evidence="4 5">
    <name type="scientific">Artemisia annua</name>
    <name type="common">Sweet wormwood</name>
    <dbReference type="NCBI Taxonomy" id="35608"/>
    <lineage>
        <taxon>Eukaryota</taxon>
        <taxon>Viridiplantae</taxon>
        <taxon>Streptophyta</taxon>
        <taxon>Embryophyta</taxon>
        <taxon>Tracheophyta</taxon>
        <taxon>Spermatophyta</taxon>
        <taxon>Magnoliopsida</taxon>
        <taxon>eudicotyledons</taxon>
        <taxon>Gunneridae</taxon>
        <taxon>Pentapetalae</taxon>
        <taxon>asterids</taxon>
        <taxon>campanulids</taxon>
        <taxon>Asterales</taxon>
        <taxon>Asteraceae</taxon>
        <taxon>Asteroideae</taxon>
        <taxon>Anthemideae</taxon>
        <taxon>Artemisiinae</taxon>
        <taxon>Artemisia</taxon>
    </lineage>
</organism>
<protein>
    <submittedName>
        <fullName evidence="4">Deacetylvindoline O-acetyltransferase</fullName>
    </submittedName>
</protein>
<evidence type="ECO:0000256" key="1">
    <source>
        <dbReference type="ARBA" id="ARBA00009861"/>
    </source>
</evidence>
<dbReference type="EMBL" id="PKPP01000008">
    <property type="protein sequence ID" value="PWA99721.1"/>
    <property type="molecule type" value="Genomic_DNA"/>
</dbReference>
<evidence type="ECO:0000256" key="3">
    <source>
        <dbReference type="ARBA" id="ARBA00023315"/>
    </source>
</evidence>
<keyword evidence="3" id="KW-0012">Acyltransferase</keyword>
<comment type="caution">
    <text evidence="4">The sequence shown here is derived from an EMBL/GenBank/DDBJ whole genome shotgun (WGS) entry which is preliminary data.</text>
</comment>
<dbReference type="GO" id="GO:0016746">
    <property type="term" value="F:acyltransferase activity"/>
    <property type="evidence" value="ECO:0007669"/>
    <property type="project" value="UniProtKB-KW"/>
</dbReference>
<keyword evidence="2 4" id="KW-0808">Transferase</keyword>
<dbReference type="Gene3D" id="3.30.559.10">
    <property type="entry name" value="Chloramphenicol acetyltransferase-like domain"/>
    <property type="match status" value="2"/>
</dbReference>
<dbReference type="STRING" id="35608.A0A2U1QNZ8"/>
<comment type="similarity">
    <text evidence="1">Belongs to the plant acyltransferase family.</text>
</comment>
<dbReference type="Pfam" id="PF02458">
    <property type="entry name" value="Transferase"/>
    <property type="match status" value="1"/>
</dbReference>
<dbReference type="OrthoDB" id="1932220at2759"/>
<evidence type="ECO:0000313" key="5">
    <source>
        <dbReference type="Proteomes" id="UP000245207"/>
    </source>
</evidence>
<reference evidence="4 5" key="1">
    <citation type="journal article" date="2018" name="Mol. Plant">
        <title>The genome of Artemisia annua provides insight into the evolution of Asteraceae family and artemisinin biosynthesis.</title>
        <authorList>
            <person name="Shen Q."/>
            <person name="Zhang L."/>
            <person name="Liao Z."/>
            <person name="Wang S."/>
            <person name="Yan T."/>
            <person name="Shi P."/>
            <person name="Liu M."/>
            <person name="Fu X."/>
            <person name="Pan Q."/>
            <person name="Wang Y."/>
            <person name="Lv Z."/>
            <person name="Lu X."/>
            <person name="Zhang F."/>
            <person name="Jiang W."/>
            <person name="Ma Y."/>
            <person name="Chen M."/>
            <person name="Hao X."/>
            <person name="Li L."/>
            <person name="Tang Y."/>
            <person name="Lv G."/>
            <person name="Zhou Y."/>
            <person name="Sun X."/>
            <person name="Brodelius P.E."/>
            <person name="Rose J.K.C."/>
            <person name="Tang K."/>
        </authorList>
    </citation>
    <scope>NUCLEOTIDE SEQUENCE [LARGE SCALE GENOMIC DNA]</scope>
    <source>
        <strain evidence="5">cv. Huhao1</strain>
        <tissue evidence="4">Leaf</tissue>
    </source>
</reference>
<dbReference type="AlphaFoldDB" id="A0A2U1QNZ8"/>
<evidence type="ECO:0000313" key="4">
    <source>
        <dbReference type="EMBL" id="PWA99721.1"/>
    </source>
</evidence>
<dbReference type="PANTHER" id="PTHR31623">
    <property type="entry name" value="F21J9.9"/>
    <property type="match status" value="1"/>
</dbReference>
<sequence length="453" mass="51071">MMIKLLRYCKRQFHTIVSKDIIKPSSPTPCHLKTYNLSLFDRIMINAYMPVVAFYPSSGVYQRSLDKTLELKNSLSHTLTQYYPFAGKMKKISPTYVDCNDEGVEFIEACNDSSLSDFLQHSEHEDLNKLFPNDLIWFHPNRKCDDDGTSSTCPLAVQVNHFACGGVAVAISLFHKIGDGSTMLSFMNHWAKVNAGSRLRDQTDASPVNPHFITYQKRKINFQKDFPDALGRDFVTRSFLFPNQRINDLKAKVIDMITESGEPMVMNPTRVEVITWLIQKCAVAAATKTNSATFKDTGMTYTMNLRNSLIQKLPETSFGNLISVIEFPTSNQSEEITPNMTIGQLREKKAAFRSITNLETAVGIFFDTITDATILEMSKKVGNYYYYSSLCGFPTYSIDFGWGKPVKVTLAGRGKNTIILMDTPNSSGIEALVSLDRQDMMIFQKDADLLSFC</sequence>
<gene>
    <name evidence="4" type="ORF">CTI12_AA003740</name>
</gene>
<keyword evidence="5" id="KW-1185">Reference proteome</keyword>
<name>A0A2U1QNZ8_ARTAN</name>
<proteinExistence type="inferred from homology"/>
<dbReference type="Proteomes" id="UP000245207">
    <property type="component" value="Unassembled WGS sequence"/>
</dbReference>
<dbReference type="PANTHER" id="PTHR31623:SF118">
    <property type="entry name" value="BAHD ACYLTRANSFERASE"/>
    <property type="match status" value="1"/>
</dbReference>
<dbReference type="InterPro" id="IPR023213">
    <property type="entry name" value="CAT-like_dom_sf"/>
</dbReference>
<evidence type="ECO:0000256" key="2">
    <source>
        <dbReference type="ARBA" id="ARBA00022679"/>
    </source>
</evidence>
<accession>A0A2U1QNZ8</accession>